<accession>A0A5R9KYW9</accession>
<dbReference type="AlphaFoldDB" id="A0A5R9KYW9"/>
<dbReference type="RefSeq" id="WP_138366656.1">
    <property type="nucleotide sequence ID" value="NZ_VCEJ01000004.1"/>
</dbReference>
<dbReference type="GO" id="GO:0016779">
    <property type="term" value="F:nucleotidyltransferase activity"/>
    <property type="evidence" value="ECO:0007669"/>
    <property type="project" value="UniProtKB-ARBA"/>
</dbReference>
<comment type="caution">
    <text evidence="2">The sequence shown here is derived from an EMBL/GenBank/DDBJ whole genome shotgun (WGS) entry which is preliminary data.</text>
</comment>
<name>A0A5R9KYW9_9BACT</name>
<evidence type="ECO:0000313" key="2">
    <source>
        <dbReference type="EMBL" id="TLV01285.1"/>
    </source>
</evidence>
<dbReference type="PANTHER" id="PTHR43777">
    <property type="entry name" value="MOLYBDENUM COFACTOR CYTIDYLYLTRANSFERASE"/>
    <property type="match status" value="1"/>
</dbReference>
<dbReference type="OrthoDB" id="9779263at2"/>
<sequence>MRQSNSYGIIILAAGSSSRLGQPKQLLEYQGKTLIRHVTEAALATVSNVVVVTGFNPQMIENELADLHCHFTENPHWEEGMASSIKSGLTKLQRLSPDVEGVIIAVSDQPFVTETLFQLLISQAENADAGIIASSYADTFGTPVLFTKKYFDALLELSGAEGAKKLLVKFANDAAAIPFPEGKIDIDTQEDYDQLLKNQK</sequence>
<dbReference type="SUPFAM" id="SSF53448">
    <property type="entry name" value="Nucleotide-diphospho-sugar transferases"/>
    <property type="match status" value="1"/>
</dbReference>
<keyword evidence="3" id="KW-1185">Reference proteome</keyword>
<dbReference type="Proteomes" id="UP000306402">
    <property type="component" value="Unassembled WGS sequence"/>
</dbReference>
<reference evidence="2 3" key="1">
    <citation type="submission" date="2019-05" db="EMBL/GenBank/DDBJ databases">
        <authorList>
            <person name="Qu J.-H."/>
        </authorList>
    </citation>
    <scope>NUCLEOTIDE SEQUENCE [LARGE SCALE GENOMIC DNA]</scope>
    <source>
        <strain evidence="2 3">T17</strain>
    </source>
</reference>
<protein>
    <submittedName>
        <fullName evidence="2">Nucleotidyltransferase family protein</fullName>
    </submittedName>
</protein>
<dbReference type="EMBL" id="VCEJ01000004">
    <property type="protein sequence ID" value="TLV01285.1"/>
    <property type="molecule type" value="Genomic_DNA"/>
</dbReference>
<organism evidence="2 3">
    <name type="scientific">Dyadobacter luticola</name>
    <dbReference type="NCBI Taxonomy" id="1979387"/>
    <lineage>
        <taxon>Bacteria</taxon>
        <taxon>Pseudomonadati</taxon>
        <taxon>Bacteroidota</taxon>
        <taxon>Cytophagia</taxon>
        <taxon>Cytophagales</taxon>
        <taxon>Spirosomataceae</taxon>
        <taxon>Dyadobacter</taxon>
    </lineage>
</organism>
<dbReference type="PANTHER" id="PTHR43777:SF1">
    <property type="entry name" value="MOLYBDENUM COFACTOR CYTIDYLYLTRANSFERASE"/>
    <property type="match status" value="1"/>
</dbReference>
<keyword evidence="2" id="KW-0808">Transferase</keyword>
<proteinExistence type="predicted"/>
<dbReference type="CDD" id="cd04182">
    <property type="entry name" value="GT_2_like_f"/>
    <property type="match status" value="1"/>
</dbReference>
<dbReference type="Pfam" id="PF12804">
    <property type="entry name" value="NTP_transf_3"/>
    <property type="match status" value="1"/>
</dbReference>
<evidence type="ECO:0000313" key="3">
    <source>
        <dbReference type="Proteomes" id="UP000306402"/>
    </source>
</evidence>
<dbReference type="InterPro" id="IPR029044">
    <property type="entry name" value="Nucleotide-diphossugar_trans"/>
</dbReference>
<dbReference type="Gene3D" id="3.90.550.10">
    <property type="entry name" value="Spore Coat Polysaccharide Biosynthesis Protein SpsA, Chain A"/>
    <property type="match status" value="1"/>
</dbReference>
<dbReference type="InterPro" id="IPR025877">
    <property type="entry name" value="MobA-like_NTP_Trfase"/>
</dbReference>
<feature type="domain" description="MobA-like NTP transferase" evidence="1">
    <location>
        <begin position="10"/>
        <end position="168"/>
    </location>
</feature>
<gene>
    <name evidence="2" type="ORF">FEN17_17750</name>
</gene>
<evidence type="ECO:0000259" key="1">
    <source>
        <dbReference type="Pfam" id="PF12804"/>
    </source>
</evidence>